<evidence type="ECO:0000313" key="4">
    <source>
        <dbReference type="EMBL" id="KMO78233.1"/>
    </source>
</evidence>
<evidence type="ECO:0000259" key="3">
    <source>
        <dbReference type="PROSITE" id="PS50801"/>
    </source>
</evidence>
<dbReference type="InterPro" id="IPR002645">
    <property type="entry name" value="STAS_dom"/>
</dbReference>
<dbReference type="STRING" id="37916.MCHLDSM_02146"/>
<dbReference type="NCBIfam" id="TIGR00377">
    <property type="entry name" value="ant_ant_sig"/>
    <property type="match status" value="1"/>
</dbReference>
<dbReference type="RefSeq" id="WP_053082949.1">
    <property type="nucleotide sequence ID" value="NZ_JYNL01000020.1"/>
</dbReference>
<dbReference type="InterPro" id="IPR036513">
    <property type="entry name" value="STAS_dom_sf"/>
</dbReference>
<feature type="domain" description="STAS" evidence="3">
    <location>
        <begin position="28"/>
        <end position="128"/>
    </location>
</feature>
<comment type="similarity">
    <text evidence="1 2">Belongs to the anti-sigma-factor antagonist family.</text>
</comment>
<reference evidence="4 5" key="1">
    <citation type="journal article" date="2015" name="Genome Biol. Evol.">
        <title>Characterization of Three Mycobacterium spp. with Potential Use in Bioremediation by Genome Sequencing and Comparative Genomics.</title>
        <authorList>
            <person name="Das S."/>
            <person name="Pettersson B.M."/>
            <person name="Behra P.R."/>
            <person name="Ramesh M."/>
            <person name="Dasgupta S."/>
            <person name="Bhattacharya A."/>
            <person name="Kirsebom L.A."/>
        </authorList>
    </citation>
    <scope>NUCLEOTIDE SEQUENCE [LARGE SCALE GENOMIC DNA]</scope>
    <source>
        <strain evidence="4 5">DSM 43826</strain>
    </source>
</reference>
<dbReference type="SUPFAM" id="SSF52091">
    <property type="entry name" value="SpoIIaa-like"/>
    <property type="match status" value="1"/>
</dbReference>
<dbReference type="PANTHER" id="PTHR33495:SF13">
    <property type="entry name" value="ANTI-SIGMA-F FACTOR ANTAGONIST RSFB"/>
    <property type="match status" value="1"/>
</dbReference>
<evidence type="ECO:0000313" key="5">
    <source>
        <dbReference type="Proteomes" id="UP000036513"/>
    </source>
</evidence>
<dbReference type="AlphaFoldDB" id="A0A0J6W8L9"/>
<comment type="caution">
    <text evidence="4">The sequence shown here is derived from an EMBL/GenBank/DDBJ whole genome shotgun (WGS) entry which is preliminary data.</text>
</comment>
<accession>A0A0J6W8L9</accession>
<dbReference type="InterPro" id="IPR003658">
    <property type="entry name" value="Anti-sigma_ant"/>
</dbReference>
<proteinExistence type="inferred from homology"/>
<dbReference type="PANTHER" id="PTHR33495">
    <property type="entry name" value="ANTI-SIGMA FACTOR ANTAGONIST TM_1081-RELATED-RELATED"/>
    <property type="match status" value="1"/>
</dbReference>
<protein>
    <recommendedName>
        <fullName evidence="2">Anti-sigma factor antagonist</fullName>
    </recommendedName>
</protein>
<dbReference type="Gene3D" id="3.30.750.24">
    <property type="entry name" value="STAS domain"/>
    <property type="match status" value="1"/>
</dbReference>
<organism evidence="4 5">
    <name type="scientific">Mycolicibacterium chlorophenolicum</name>
    <dbReference type="NCBI Taxonomy" id="37916"/>
    <lineage>
        <taxon>Bacteria</taxon>
        <taxon>Bacillati</taxon>
        <taxon>Actinomycetota</taxon>
        <taxon>Actinomycetes</taxon>
        <taxon>Mycobacteriales</taxon>
        <taxon>Mycobacteriaceae</taxon>
        <taxon>Mycolicibacterium</taxon>
    </lineage>
</organism>
<evidence type="ECO:0000256" key="1">
    <source>
        <dbReference type="ARBA" id="ARBA00009013"/>
    </source>
</evidence>
<evidence type="ECO:0000256" key="2">
    <source>
        <dbReference type="RuleBase" id="RU003749"/>
    </source>
</evidence>
<dbReference type="PROSITE" id="PS50801">
    <property type="entry name" value="STAS"/>
    <property type="match status" value="1"/>
</dbReference>
<dbReference type="Pfam" id="PF01740">
    <property type="entry name" value="STAS"/>
    <property type="match status" value="1"/>
</dbReference>
<keyword evidence="5" id="KW-1185">Reference proteome</keyword>
<dbReference type="EMBL" id="JYNL01000020">
    <property type="protein sequence ID" value="KMO78233.1"/>
    <property type="molecule type" value="Genomic_DNA"/>
</dbReference>
<sequence>MSSTSSPSPAAEPSGAPSQCIVTDSWHDSVVVIRCTGDVDMLTVPALDRQIDTALTKKPTSMIIDLTAVDFLASVGMGLLVEAHDRCGAATQFMVVADGPATSRPMQMIGLADIMSLHSTVEQAFDAIVR</sequence>
<gene>
    <name evidence="4" type="primary">rsfB_1</name>
    <name evidence="4" type="ORF">MCHLDSM_02146</name>
</gene>
<dbReference type="PATRIC" id="fig|37916.4.peg.2065"/>
<dbReference type="GO" id="GO:0043856">
    <property type="term" value="F:anti-sigma factor antagonist activity"/>
    <property type="evidence" value="ECO:0007669"/>
    <property type="project" value="InterPro"/>
</dbReference>
<dbReference type="Proteomes" id="UP000036513">
    <property type="component" value="Unassembled WGS sequence"/>
</dbReference>
<dbReference type="SMR" id="A0A0J6W8L9"/>
<name>A0A0J6W8L9_9MYCO</name>
<dbReference type="CDD" id="cd07043">
    <property type="entry name" value="STAS_anti-anti-sigma_factors"/>
    <property type="match status" value="1"/>
</dbReference>